<evidence type="ECO:0000313" key="1">
    <source>
        <dbReference type="EMBL" id="ACP48583.1"/>
    </source>
</evidence>
<protein>
    <submittedName>
        <fullName evidence="1">Uncharacterized protein</fullName>
    </submittedName>
</protein>
<accession>C3NHH3</accession>
<dbReference type="KEGG" id="sin:YN1551_1494"/>
<dbReference type="GeneID" id="7811875"/>
<dbReference type="Proteomes" id="UP000006818">
    <property type="component" value="Chromosome"/>
</dbReference>
<organism evidence="1 2">
    <name type="scientific">Saccharolobus islandicus (strain Y.N.15.51 / Yellowstone #2)</name>
    <name type="common">Sulfolobus islandicus</name>
    <dbReference type="NCBI Taxonomy" id="419942"/>
    <lineage>
        <taxon>Archaea</taxon>
        <taxon>Thermoproteota</taxon>
        <taxon>Thermoprotei</taxon>
        <taxon>Sulfolobales</taxon>
        <taxon>Sulfolobaceae</taxon>
        <taxon>Saccharolobus</taxon>
    </lineage>
</organism>
<dbReference type="HOGENOM" id="CLU_1691614_0_0_2"/>
<dbReference type="AlphaFoldDB" id="C3NHH3"/>
<proteinExistence type="predicted"/>
<sequence length="156" mass="19152">MERDEEELIRIIRMWYPLFELDKEAVIMIPDELVFDVKDLARKYGVKIQILKMRRRTKYTFVAWVPPKKEEEEEDDEETEVEVIEKQDRDTIKEMIYDFIKQKKECRVNDIKNFFSTKGIEVSEDKIREMLRELHSEKKILYRDTIKLIETRRDET</sequence>
<reference evidence="1 2" key="1">
    <citation type="journal article" date="2009" name="Proc. Natl. Acad. Sci. U.S.A.">
        <title>Biogeography of the Sulfolobus islandicus pan-genome.</title>
        <authorList>
            <person name="Reno M.L."/>
            <person name="Held N.L."/>
            <person name="Fields C.J."/>
            <person name="Burke P.V."/>
            <person name="Whitaker R.J."/>
        </authorList>
    </citation>
    <scope>NUCLEOTIDE SEQUENCE [LARGE SCALE GENOMIC DNA]</scope>
    <source>
        <strain evidence="2">Y.N.15.51 / Yellowstone #2</strain>
    </source>
</reference>
<gene>
    <name evidence="1" type="ordered locus">YN1551_1494</name>
</gene>
<evidence type="ECO:0000313" key="2">
    <source>
        <dbReference type="Proteomes" id="UP000006818"/>
    </source>
</evidence>
<dbReference type="EMBL" id="CP001404">
    <property type="protein sequence ID" value="ACP48583.1"/>
    <property type="molecule type" value="Genomic_DNA"/>
</dbReference>
<dbReference type="RefSeq" id="WP_012717464.1">
    <property type="nucleotide sequence ID" value="NC_012623.1"/>
</dbReference>
<name>C3NHH3_SACI1</name>